<keyword evidence="3" id="KW-1185">Reference proteome</keyword>
<feature type="transmembrane region" description="Helical" evidence="1">
    <location>
        <begin position="103"/>
        <end position="122"/>
    </location>
</feature>
<organism evidence="2 3">
    <name type="scientific">Mikania micrantha</name>
    <name type="common">bitter vine</name>
    <dbReference type="NCBI Taxonomy" id="192012"/>
    <lineage>
        <taxon>Eukaryota</taxon>
        <taxon>Viridiplantae</taxon>
        <taxon>Streptophyta</taxon>
        <taxon>Embryophyta</taxon>
        <taxon>Tracheophyta</taxon>
        <taxon>Spermatophyta</taxon>
        <taxon>Magnoliopsida</taxon>
        <taxon>eudicotyledons</taxon>
        <taxon>Gunneridae</taxon>
        <taxon>Pentapetalae</taxon>
        <taxon>asterids</taxon>
        <taxon>campanulids</taxon>
        <taxon>Asterales</taxon>
        <taxon>Asteraceae</taxon>
        <taxon>Asteroideae</taxon>
        <taxon>Heliantheae alliance</taxon>
        <taxon>Eupatorieae</taxon>
        <taxon>Mikania</taxon>
    </lineage>
</organism>
<protein>
    <submittedName>
        <fullName evidence="2">Uncharacterized protein</fullName>
    </submittedName>
</protein>
<sequence>MKSHLAYAIHSAISNDSCCYKDSDASVYQSLLAVPMWPFLEISDLQHSSLGSLLKLVQTKYGSSGPSPIAKVLVNSSSSSEPWVKKGCVAQPRLYRDIRTNPLAAILALCLAMVHDCISRGTPIYFQPRHLTFLWPWFLVPSAAAYAFATLTAVCSIPYSRGTHVHGIPITVYPHHGAKRRVAHDWLFSPVRTLVLSLNNPSAGLSRCSLATTFSVAASSVNFMELIYCGSDVMSHGWHCSDWGLPYHAPQSDVMS</sequence>
<feature type="transmembrane region" description="Helical" evidence="1">
    <location>
        <begin position="134"/>
        <end position="154"/>
    </location>
</feature>
<dbReference type="AlphaFoldDB" id="A0A5N6M3N2"/>
<keyword evidence="1" id="KW-0812">Transmembrane</keyword>
<name>A0A5N6M3N2_9ASTR</name>
<evidence type="ECO:0000313" key="3">
    <source>
        <dbReference type="Proteomes" id="UP000326396"/>
    </source>
</evidence>
<keyword evidence="1" id="KW-0472">Membrane</keyword>
<evidence type="ECO:0000313" key="2">
    <source>
        <dbReference type="EMBL" id="KAD3068525.1"/>
    </source>
</evidence>
<dbReference type="EMBL" id="SZYD01000017">
    <property type="protein sequence ID" value="KAD3068525.1"/>
    <property type="molecule type" value="Genomic_DNA"/>
</dbReference>
<reference evidence="2 3" key="1">
    <citation type="submission" date="2019-05" db="EMBL/GenBank/DDBJ databases">
        <title>Mikania micrantha, genome provides insights into the molecular mechanism of rapid growth.</title>
        <authorList>
            <person name="Liu B."/>
        </authorList>
    </citation>
    <scope>NUCLEOTIDE SEQUENCE [LARGE SCALE GENOMIC DNA]</scope>
    <source>
        <strain evidence="2">NLD-2019</strain>
        <tissue evidence="2">Leaf</tissue>
    </source>
</reference>
<accession>A0A5N6M3N2</accession>
<keyword evidence="1" id="KW-1133">Transmembrane helix</keyword>
<evidence type="ECO:0000256" key="1">
    <source>
        <dbReference type="SAM" id="Phobius"/>
    </source>
</evidence>
<gene>
    <name evidence="2" type="ORF">E3N88_36405</name>
</gene>
<dbReference type="Proteomes" id="UP000326396">
    <property type="component" value="Linkage Group LG7"/>
</dbReference>
<comment type="caution">
    <text evidence="2">The sequence shown here is derived from an EMBL/GenBank/DDBJ whole genome shotgun (WGS) entry which is preliminary data.</text>
</comment>
<proteinExistence type="predicted"/>